<dbReference type="PANTHER" id="PTHR47245">
    <property type="entry name" value="PEPTIDYLPROLYL ISOMERASE"/>
    <property type="match status" value="1"/>
</dbReference>
<reference evidence="3" key="2">
    <citation type="journal article" date="2021" name="Microbiome">
        <title>Successional dynamics and alternative stable states in a saline activated sludge microbial community over 9 years.</title>
        <authorList>
            <person name="Wang Y."/>
            <person name="Ye J."/>
            <person name="Ju F."/>
            <person name="Liu L."/>
            <person name="Boyd J.A."/>
            <person name="Deng Y."/>
            <person name="Parks D.H."/>
            <person name="Jiang X."/>
            <person name="Yin X."/>
            <person name="Woodcroft B.J."/>
            <person name="Tyson G.W."/>
            <person name="Hugenholtz P."/>
            <person name="Polz M.F."/>
            <person name="Zhang T."/>
        </authorList>
    </citation>
    <scope>NUCLEOTIDE SEQUENCE</scope>
    <source>
        <strain evidence="3">HKST-UBA02</strain>
    </source>
</reference>
<reference evidence="3" key="1">
    <citation type="submission" date="2020-04" db="EMBL/GenBank/DDBJ databases">
        <authorList>
            <person name="Zhang T."/>
        </authorList>
    </citation>
    <scope>NUCLEOTIDE SEQUENCE</scope>
    <source>
        <strain evidence="3">HKST-UBA02</strain>
    </source>
</reference>
<accession>A0A956NDF0</accession>
<keyword evidence="1" id="KW-0697">Rotamase</keyword>
<gene>
    <name evidence="3" type="ORF">KDA27_08715</name>
</gene>
<dbReference type="PROSITE" id="PS51257">
    <property type="entry name" value="PROKAR_LIPOPROTEIN"/>
    <property type="match status" value="1"/>
</dbReference>
<dbReference type="SUPFAM" id="SSF54534">
    <property type="entry name" value="FKBP-like"/>
    <property type="match status" value="1"/>
</dbReference>
<dbReference type="Proteomes" id="UP000739538">
    <property type="component" value="Unassembled WGS sequence"/>
</dbReference>
<dbReference type="InterPro" id="IPR046357">
    <property type="entry name" value="PPIase_dom_sf"/>
</dbReference>
<dbReference type="PROSITE" id="PS50198">
    <property type="entry name" value="PPIC_PPIASE_2"/>
    <property type="match status" value="1"/>
</dbReference>
<keyword evidence="1 3" id="KW-0413">Isomerase</keyword>
<evidence type="ECO:0000313" key="3">
    <source>
        <dbReference type="EMBL" id="MCA9755868.1"/>
    </source>
</evidence>
<dbReference type="Pfam" id="PF00639">
    <property type="entry name" value="Rotamase"/>
    <property type="match status" value="1"/>
</dbReference>
<dbReference type="PROSITE" id="PS01096">
    <property type="entry name" value="PPIC_PPIASE_1"/>
    <property type="match status" value="1"/>
</dbReference>
<dbReference type="InterPro" id="IPR050245">
    <property type="entry name" value="PrsA_foldase"/>
</dbReference>
<feature type="domain" description="PpiC" evidence="2">
    <location>
        <begin position="127"/>
        <end position="217"/>
    </location>
</feature>
<dbReference type="Pfam" id="PF13145">
    <property type="entry name" value="Rotamase_2"/>
    <property type="match status" value="1"/>
</dbReference>
<proteinExistence type="predicted"/>
<organism evidence="3 4">
    <name type="scientific">Eiseniibacteriota bacterium</name>
    <dbReference type="NCBI Taxonomy" id="2212470"/>
    <lineage>
        <taxon>Bacteria</taxon>
        <taxon>Candidatus Eiseniibacteriota</taxon>
    </lineage>
</organism>
<comment type="caution">
    <text evidence="3">The sequence shown here is derived from an EMBL/GenBank/DDBJ whole genome shotgun (WGS) entry which is preliminary data.</text>
</comment>
<dbReference type="AlphaFoldDB" id="A0A956NDF0"/>
<dbReference type="EMBL" id="JAGQHS010000034">
    <property type="protein sequence ID" value="MCA9755868.1"/>
    <property type="molecule type" value="Genomic_DNA"/>
</dbReference>
<name>A0A956NDF0_UNCEI</name>
<sequence>MRRMWVALALTVVLLACGRESNPVVITVGDEAIHADEFRYLFRQEAAADTSLLRDVAGRMRYAESLAEELVYEQLFREKEADLDPSRLDRVQDFKERRMVELLREIEYGDARKVSDAELAAAYARQGTRRHVRRIIVESQQKANEIRRAVMEGGLFDRVAQQVSLDERTRPIGGDLGWLSYSDVPPLERDEVWATPVGEVSAPISGGAVWAVYQILEEDPNLSRGTLEEERETLELGIAMRKNATAIERYRRDLFERSNFRLDPAQLAWMTIHLREKTQGAVRGTDVMEAPTTEEKDGYLLSRGQIPWTGPPVLPADTSRVIATYDPDGKVQPLLVFDQLLSSPIPTWPTFEKSEDVEKLVRELVLERLEQAEAYRRGLDQAPEVLFELRQREREVERRQLVRNQLRNPNIPDRDEIYAEYERRLDEFTSPEARRFVAFNATTEAAAARAAELMRAGVPMAEVVAQFGPEDNVQATGDSGTPPMTKGQSAALDHVLFALGLGDVSDPIPVGDTFTVGKVIEILPAEVEPFEDVRVDLQVRMVDERVEPLEKEMLAKARETYPVHIDVAAIRKIDLDGK</sequence>
<dbReference type="SUPFAM" id="SSF109998">
    <property type="entry name" value="Triger factor/SurA peptide-binding domain-like"/>
    <property type="match status" value="1"/>
</dbReference>
<evidence type="ECO:0000256" key="1">
    <source>
        <dbReference type="PROSITE-ProRule" id="PRU00278"/>
    </source>
</evidence>
<dbReference type="InterPro" id="IPR000297">
    <property type="entry name" value="PPIase_PpiC"/>
</dbReference>
<dbReference type="InterPro" id="IPR027304">
    <property type="entry name" value="Trigger_fact/SurA_dom_sf"/>
</dbReference>
<evidence type="ECO:0000313" key="4">
    <source>
        <dbReference type="Proteomes" id="UP000739538"/>
    </source>
</evidence>
<dbReference type="PANTHER" id="PTHR47245:SF2">
    <property type="entry name" value="PEPTIDYL-PROLYL CIS-TRANS ISOMERASE HP_0175-RELATED"/>
    <property type="match status" value="1"/>
</dbReference>
<dbReference type="GO" id="GO:0003755">
    <property type="term" value="F:peptidyl-prolyl cis-trans isomerase activity"/>
    <property type="evidence" value="ECO:0007669"/>
    <property type="project" value="UniProtKB-KW"/>
</dbReference>
<dbReference type="Gene3D" id="3.10.50.40">
    <property type="match status" value="2"/>
</dbReference>
<dbReference type="InterPro" id="IPR023058">
    <property type="entry name" value="PPIase_PpiC_CS"/>
</dbReference>
<protein>
    <submittedName>
        <fullName evidence="3">Peptidyl-prolyl cis-trans isomerase</fullName>
    </submittedName>
</protein>
<evidence type="ECO:0000259" key="2">
    <source>
        <dbReference type="PROSITE" id="PS50198"/>
    </source>
</evidence>